<organism evidence="3 4">
    <name type="scientific">Rubrivivax albus</name>
    <dbReference type="NCBI Taxonomy" id="2499835"/>
    <lineage>
        <taxon>Bacteria</taxon>
        <taxon>Pseudomonadati</taxon>
        <taxon>Pseudomonadota</taxon>
        <taxon>Betaproteobacteria</taxon>
        <taxon>Burkholderiales</taxon>
        <taxon>Sphaerotilaceae</taxon>
        <taxon>Rubrivivax</taxon>
    </lineage>
</organism>
<evidence type="ECO:0000256" key="1">
    <source>
        <dbReference type="SAM" id="SignalP"/>
    </source>
</evidence>
<proteinExistence type="predicted"/>
<dbReference type="Proteomes" id="UP000288178">
    <property type="component" value="Unassembled WGS sequence"/>
</dbReference>
<dbReference type="Pfam" id="PF07589">
    <property type="entry name" value="PEP-CTERM"/>
    <property type="match status" value="1"/>
</dbReference>
<feature type="signal peptide" evidence="1">
    <location>
        <begin position="1"/>
        <end position="26"/>
    </location>
</feature>
<evidence type="ECO:0000313" key="4">
    <source>
        <dbReference type="Proteomes" id="UP000288178"/>
    </source>
</evidence>
<evidence type="ECO:0000259" key="2">
    <source>
        <dbReference type="Pfam" id="PF07589"/>
    </source>
</evidence>
<dbReference type="OrthoDB" id="8546032at2"/>
<feature type="chain" id="PRO_5018605393" evidence="1">
    <location>
        <begin position="27"/>
        <end position="244"/>
    </location>
</feature>
<reference evidence="3 4" key="1">
    <citation type="submission" date="2019-01" db="EMBL/GenBank/DDBJ databases">
        <authorList>
            <person name="Chen W.-M."/>
        </authorList>
    </citation>
    <scope>NUCLEOTIDE SEQUENCE [LARGE SCALE GENOMIC DNA]</scope>
    <source>
        <strain evidence="3 4">ICH-3</strain>
    </source>
</reference>
<dbReference type="AlphaFoldDB" id="A0A3S2TL39"/>
<dbReference type="RefSeq" id="WP_128199210.1">
    <property type="nucleotide sequence ID" value="NZ_SACT01000005.1"/>
</dbReference>
<keyword evidence="4" id="KW-1185">Reference proteome</keyword>
<sequence>MSDGLRVLATVSAAAMLMLSAGPARSDVIDVVVDARLPWIGFVNVFAVPTAPGTDRGDYVEGLFLGTDIAQVPAVFSAGALVVGPNDRVGGAPPGDPYWWQPDGQGGYQPNKVLESNVYVDEGFSGVDLSGQTVRFSGQTLSQSLPAGYTAYAWIRDFAPGYTVQRDQVIVPLVAGLPFEALMNTSGDGVVQYGLAVFGPNADPAPLVPGQVVSVSAVPEPGTSAMWLAGTLALFGLTRRTRRA</sequence>
<gene>
    <name evidence="3" type="ORF">ENE75_15310</name>
</gene>
<feature type="domain" description="Ice-binding protein C-terminal" evidence="2">
    <location>
        <begin position="217"/>
        <end position="243"/>
    </location>
</feature>
<name>A0A3S2TL39_9BURK</name>
<dbReference type="EMBL" id="SACT01000005">
    <property type="protein sequence ID" value="RVT50383.1"/>
    <property type="molecule type" value="Genomic_DNA"/>
</dbReference>
<evidence type="ECO:0000313" key="3">
    <source>
        <dbReference type="EMBL" id="RVT50383.1"/>
    </source>
</evidence>
<protein>
    <submittedName>
        <fullName evidence="3">PEP-CTERM sorting domain-containing protein</fullName>
    </submittedName>
</protein>
<dbReference type="InterPro" id="IPR013424">
    <property type="entry name" value="Ice-binding_C"/>
</dbReference>
<accession>A0A3S2TL39</accession>
<keyword evidence="1" id="KW-0732">Signal</keyword>
<comment type="caution">
    <text evidence="3">The sequence shown here is derived from an EMBL/GenBank/DDBJ whole genome shotgun (WGS) entry which is preliminary data.</text>
</comment>